<evidence type="ECO:0000256" key="9">
    <source>
        <dbReference type="ARBA" id="ARBA00025661"/>
    </source>
</evidence>
<dbReference type="InterPro" id="IPR051139">
    <property type="entry name" value="Mediator_complx_sub13"/>
</dbReference>
<feature type="compositionally biased region" description="Polar residues" evidence="12">
    <location>
        <begin position="139"/>
        <end position="155"/>
    </location>
</feature>
<feature type="compositionally biased region" description="Polar residues" evidence="12">
    <location>
        <begin position="869"/>
        <end position="880"/>
    </location>
</feature>
<dbReference type="EMBL" id="JAPDRL010000056">
    <property type="protein sequence ID" value="KAJ9661595.1"/>
    <property type="molecule type" value="Genomic_DNA"/>
</dbReference>
<feature type="compositionally biased region" description="Pro residues" evidence="12">
    <location>
        <begin position="1449"/>
        <end position="1461"/>
    </location>
</feature>
<feature type="domain" description="Mediator complex subunit Med13 N-terminal" evidence="14">
    <location>
        <begin position="1"/>
        <end position="379"/>
    </location>
</feature>
<dbReference type="InterPro" id="IPR041285">
    <property type="entry name" value="MID_MedPIWI"/>
</dbReference>
<evidence type="ECO:0000256" key="10">
    <source>
        <dbReference type="ARBA" id="ARBA00032008"/>
    </source>
</evidence>
<evidence type="ECO:0000256" key="5">
    <source>
        <dbReference type="ARBA" id="ARBA00023015"/>
    </source>
</evidence>
<evidence type="ECO:0000259" key="15">
    <source>
        <dbReference type="Pfam" id="PF18296"/>
    </source>
</evidence>
<organism evidence="16 17">
    <name type="scientific">Coniosporium apollinis</name>
    <dbReference type="NCBI Taxonomy" id="61459"/>
    <lineage>
        <taxon>Eukaryota</taxon>
        <taxon>Fungi</taxon>
        <taxon>Dikarya</taxon>
        <taxon>Ascomycota</taxon>
        <taxon>Pezizomycotina</taxon>
        <taxon>Dothideomycetes</taxon>
        <taxon>Dothideomycetes incertae sedis</taxon>
        <taxon>Coniosporium</taxon>
    </lineage>
</organism>
<accession>A0ABQ9NQ71</accession>
<keyword evidence="17" id="KW-1185">Reference proteome</keyword>
<feature type="region of interest" description="Disordered" evidence="12">
    <location>
        <begin position="746"/>
        <end position="778"/>
    </location>
</feature>
<feature type="compositionally biased region" description="Polar residues" evidence="12">
    <location>
        <begin position="289"/>
        <end position="299"/>
    </location>
</feature>
<sequence length="1688" mass="183340">MDFLKACHTNTQTIDGFDTISYHLYHTKCDTTASITDSAKSQKTLEHVQKVEASLREQRYLVAADLVTCTLWAFGHIDRQIPLGTLEQQILSLRTEDCFHIRAAQGEVKATEFVKLALKNPATNNAAVMNALQGGSQAGQTANARAVQANGSPSAQHPGPSPQQQLGSLSSVYEFFISAVLGTASYHLARYNHVIPLNARTFVTIPPSDPDVDEHEYGHFQQPRWLTALHVQLTTVGTLLIHSFMDVEHPVYRLTDTRRVHSGFKPGNRLVRIAPSGSLVTLIEPAPANTPSHHPASSKQLRKRSRTQRPEDWLSHWKSAVRTWLEREGIHLEGTDEDEAWVRVRLPGHVLSWDTENSALPQPSNRDVLWPASLCFYYHQGGTQSKFLDLTGSAQDNGLEWFQTTSQAGFQDPLSFAQQWILGKAEREKALEDRKKAEEAEEAEEEAARKKTEQTQLDPSSPFQPRSGALADIKTAIGVYPTPPDGIPFHGPVGPASGEASTPLQFHRAPITPVQDHPDTDHAKESIQTQDHALERPMSVDLHSPSHDHTDDLFGDMDDDTYGANDITDMDFDFFDDSAADKDEVAASDALAEQELAASGGLESTNDAQIQELAGENAATREQLANDMRSPSAPAPERTDVTAPTQLTVARDKSPATAQPSGMALGAAMECDSSSKSLAITIKTEPTPPLSPLAVERKLYPSPKILEPGVARNPDAAARSARRHSAFDPLEFNKKLSLSDAKYGADGRFSFASPKQPSNEHATQIGLKQEGAPSGLDDSLIRLPAKLKTLPSSSSIIPCMDPTVPPSTAHRTNPNPDDDVLGDSESDYTDVTSGSSTEDSSDEDAENSRAAHIYLHTFTGKRKREVRQGSESSACSSPIKSDSRMEDADSENDALAIKNPIRILNLLKPDAADWSLVGFPAPIVAPPKSLDQPPSPMDMVSPMNPPTPMTGVQHDHSLSTPAITGDDLIHIAQIFADQVILSTLDVLGDENERFADSVDVVPECPSFNPSESILSGIESIFKRAELRDFAEYATIKDAMPERTQQSKAQPEPAPRRQASSSSQPGEVDGTIHYIKPPHIRVSRAEETWELSPPAVAFWDVLGLGPVSGPKNVKAYCVYPFSGDLRKPAETFLSSMSLVYESCRLGAHTRVGGPGQLSETVSAENGLVAIEVQEEASFQSVMRAMNETFETLGKALSALDYDHGEAKADAIVIYLVNPFRTSRAFWNLCSAFWTLFNVYRQGCQAQPESGPKPDLVLQIVPIKYIASFQELVVLDPNTYFRLAREVYDRCPPSAPPSDRSALRIYGGVSIQLEEPVPKIIPFRLQADPPSDLLHENSYMHVGYAVSINDDWITVAWTDNTGKYQATVSYCLWGGGRTFLEIAREIWEATIEIMQQRRVSWRLCIARAGTMSREELDTWISFAVSPCPLSVTLAILTVDPTPPLELTMDFPLPPVPKDTPAPAPASASTPATPNQPAPSPSTDIPPNFGTPAAPTSAATPSETAAQLATDSTTADPDARLTDTTDDTYAVVLGYRLNTLHSLTDYRPALASGFLIKRGVVRSEAGRNPAIDSEEPPRYPRGPIAVGVNLLVFGDVGGRRGQAANTAATVPQEGNAGAAWSAGGNGATTGAPQWVRSPEAVLKDVLGVYRGLGLLARLRGMRGTRHGAVPWHVVAAMRGVRGLEGCWRGVG</sequence>
<evidence type="ECO:0000256" key="2">
    <source>
        <dbReference type="ARBA" id="ARBA00009354"/>
    </source>
</evidence>
<keyword evidence="6 11" id="KW-0010">Activator</keyword>
<evidence type="ECO:0000256" key="4">
    <source>
        <dbReference type="ARBA" id="ARBA00022491"/>
    </source>
</evidence>
<feature type="compositionally biased region" description="Polar residues" evidence="12">
    <location>
        <begin position="753"/>
        <end position="762"/>
    </location>
</feature>
<proteinExistence type="inferred from homology"/>
<feature type="domain" description="Mediator complex subunit Med13 C-terminal" evidence="13">
    <location>
        <begin position="1309"/>
        <end position="1673"/>
    </location>
</feature>
<protein>
    <recommendedName>
        <fullName evidence="3 11">Mediator of RNA polymerase II transcription subunit 13</fullName>
    </recommendedName>
    <alternativeName>
        <fullName evidence="10 11">Mediator complex subunit 13</fullName>
    </alternativeName>
</protein>
<feature type="compositionally biased region" description="Low complexity" evidence="12">
    <location>
        <begin position="829"/>
        <end position="838"/>
    </location>
</feature>
<dbReference type="Pfam" id="PF06333">
    <property type="entry name" value="Med13_C"/>
    <property type="match status" value="1"/>
</dbReference>
<evidence type="ECO:0000259" key="14">
    <source>
        <dbReference type="Pfam" id="PF11597"/>
    </source>
</evidence>
<feature type="region of interest" description="Disordered" evidence="12">
    <location>
        <begin position="432"/>
        <end position="467"/>
    </location>
</feature>
<evidence type="ECO:0000313" key="16">
    <source>
        <dbReference type="EMBL" id="KAJ9661595.1"/>
    </source>
</evidence>
<evidence type="ECO:0000256" key="6">
    <source>
        <dbReference type="ARBA" id="ARBA00023159"/>
    </source>
</evidence>
<comment type="subunit">
    <text evidence="11">Component of the SRB8-11 complex, which itself associates with the Mediator complex.</text>
</comment>
<feature type="compositionally biased region" description="Low complexity" evidence="12">
    <location>
        <begin position="1488"/>
        <end position="1503"/>
    </location>
</feature>
<dbReference type="Pfam" id="PF11597">
    <property type="entry name" value="Med13_N"/>
    <property type="match status" value="1"/>
</dbReference>
<evidence type="ECO:0000256" key="7">
    <source>
        <dbReference type="ARBA" id="ARBA00023163"/>
    </source>
</evidence>
<name>A0ABQ9NQ71_9PEZI</name>
<feature type="region of interest" description="Disordered" evidence="12">
    <location>
        <begin position="1035"/>
        <end position="1069"/>
    </location>
</feature>
<evidence type="ECO:0000256" key="1">
    <source>
        <dbReference type="ARBA" id="ARBA00004123"/>
    </source>
</evidence>
<gene>
    <name evidence="16" type="primary">SSN2</name>
    <name evidence="16" type="ORF">H2201_006451</name>
</gene>
<dbReference type="InterPro" id="IPR009401">
    <property type="entry name" value="Med13_C"/>
</dbReference>
<comment type="function">
    <text evidence="9 11">Component of the SRB8-11 complex. The SRB8-11 complex is a regulatory module of the Mediator complex which is itself involved in regulation of basal and activated RNA polymerase II-dependent transcription. The SRB8-11 complex may be involved in the transcriptional repression of a subset of genes regulated by Mediator. It may inhibit the association of the Mediator complex with RNA polymerase II to form the holoenzyme complex.</text>
</comment>
<dbReference type="Proteomes" id="UP001172684">
    <property type="component" value="Unassembled WGS sequence"/>
</dbReference>
<evidence type="ECO:0000313" key="17">
    <source>
        <dbReference type="Proteomes" id="UP001172684"/>
    </source>
</evidence>
<feature type="region of interest" description="Disordered" evidence="12">
    <location>
        <begin position="283"/>
        <end position="307"/>
    </location>
</feature>
<keyword evidence="4 11" id="KW-0678">Repressor</keyword>
<comment type="caution">
    <text evidence="16">The sequence shown here is derived from an EMBL/GenBank/DDBJ whole genome shotgun (WGS) entry which is preliminary data.</text>
</comment>
<keyword evidence="5 11" id="KW-0805">Transcription regulation</keyword>
<comment type="similarity">
    <text evidence="2 11">Belongs to the Mediator complex subunit 13 family.</text>
</comment>
<evidence type="ECO:0000256" key="3">
    <source>
        <dbReference type="ARBA" id="ARBA00019618"/>
    </source>
</evidence>
<dbReference type="PANTHER" id="PTHR48249">
    <property type="entry name" value="MEDIATOR OF RNA POLYMERASE II TRANSCRIPTION SUBUNIT 13"/>
    <property type="match status" value="1"/>
</dbReference>
<evidence type="ECO:0000256" key="8">
    <source>
        <dbReference type="ARBA" id="ARBA00023242"/>
    </source>
</evidence>
<feature type="region of interest" description="Disordered" evidence="12">
    <location>
        <begin position="139"/>
        <end position="165"/>
    </location>
</feature>
<feature type="region of interest" description="Disordered" evidence="12">
    <location>
        <begin position="701"/>
        <end position="729"/>
    </location>
</feature>
<feature type="compositionally biased region" description="Acidic residues" evidence="12">
    <location>
        <begin position="816"/>
        <end position="828"/>
    </location>
</feature>
<feature type="compositionally biased region" description="Polar residues" evidence="12">
    <location>
        <begin position="454"/>
        <end position="464"/>
    </location>
</feature>
<evidence type="ECO:0000256" key="12">
    <source>
        <dbReference type="SAM" id="MobiDB-lite"/>
    </source>
</evidence>
<evidence type="ECO:0000256" key="11">
    <source>
        <dbReference type="RuleBase" id="RU364134"/>
    </source>
</evidence>
<dbReference type="InterPro" id="IPR021643">
    <property type="entry name" value="Mediator_Med13_N"/>
</dbReference>
<dbReference type="PANTHER" id="PTHR48249:SF3">
    <property type="entry name" value="MEDIATOR OF RNA POLYMERASE II TRANSCRIPTION SUBUNIT 13"/>
    <property type="match status" value="1"/>
</dbReference>
<feature type="domain" description="MID" evidence="15">
    <location>
        <begin position="1110"/>
        <end position="1291"/>
    </location>
</feature>
<reference evidence="16" key="1">
    <citation type="submission" date="2022-10" db="EMBL/GenBank/DDBJ databases">
        <title>Culturing micro-colonial fungi from biological soil crusts in the Mojave desert and describing Neophaeococcomyces mojavensis, and introducing the new genera and species Taxawa tesnikishii.</title>
        <authorList>
            <person name="Kurbessoian T."/>
            <person name="Stajich J.E."/>
        </authorList>
    </citation>
    <scope>NUCLEOTIDE SEQUENCE</scope>
    <source>
        <strain evidence="16">TK_1</strain>
    </source>
</reference>
<feature type="region of interest" description="Disordered" evidence="12">
    <location>
        <begin position="1445"/>
        <end position="1519"/>
    </location>
</feature>
<dbReference type="Pfam" id="PF18296">
    <property type="entry name" value="MID_MedPIWI"/>
    <property type="match status" value="1"/>
</dbReference>
<feature type="region of interest" description="Disordered" evidence="12">
    <location>
        <begin position="792"/>
        <end position="847"/>
    </location>
</feature>
<keyword evidence="7 11" id="KW-0804">Transcription</keyword>
<comment type="subcellular location">
    <subcellularLocation>
        <location evidence="1 11">Nucleus</location>
    </subcellularLocation>
</comment>
<feature type="region of interest" description="Disordered" evidence="12">
    <location>
        <begin position="626"/>
        <end position="670"/>
    </location>
</feature>
<feature type="region of interest" description="Disordered" evidence="12">
    <location>
        <begin position="482"/>
        <end position="503"/>
    </location>
</feature>
<feature type="region of interest" description="Disordered" evidence="12">
    <location>
        <begin position="861"/>
        <end position="887"/>
    </location>
</feature>
<evidence type="ECO:0000259" key="13">
    <source>
        <dbReference type="Pfam" id="PF06333"/>
    </source>
</evidence>
<keyword evidence="8 11" id="KW-0539">Nucleus</keyword>